<dbReference type="EMBL" id="OC880551">
    <property type="protein sequence ID" value="CAD7641834.1"/>
    <property type="molecule type" value="Genomic_DNA"/>
</dbReference>
<evidence type="ECO:0000313" key="2">
    <source>
        <dbReference type="Proteomes" id="UP000759131"/>
    </source>
</evidence>
<accession>A0A7R9LHK5</accession>
<dbReference type="Proteomes" id="UP000759131">
    <property type="component" value="Unassembled WGS sequence"/>
</dbReference>
<protein>
    <submittedName>
        <fullName evidence="1">Uncharacterized protein</fullName>
    </submittedName>
</protein>
<keyword evidence="2" id="KW-1185">Reference proteome</keyword>
<name>A0A7R9LHK5_9ACAR</name>
<dbReference type="OrthoDB" id="6501939at2759"/>
<sequence>MTEQQLDDCMYDTMFLGNPESIVPTNDAQMTQHCSKMMTGIKCVKDYSDTCLTGFAKQMTGMVSDSLSKHLDTQCNQPKERAEFIENMKCFEPKEKMTPLHVCTDKHTKAMELVSLMNKGDPHMQFMCCAYQLFRRCITKEVTQICSVGHSQFWDEMFDEVASEAVTMACSDLNSVDKCSAKLDAAHWTQLKTLDEATDPSVWHHGARTPIKFMLEMIKKFN</sequence>
<reference evidence="1" key="1">
    <citation type="submission" date="2020-11" db="EMBL/GenBank/DDBJ databases">
        <authorList>
            <person name="Tran Van P."/>
        </authorList>
    </citation>
    <scope>NUCLEOTIDE SEQUENCE</scope>
</reference>
<dbReference type="AlphaFoldDB" id="A0A7R9LHK5"/>
<dbReference type="EMBL" id="CAJPIZ010025976">
    <property type="protein sequence ID" value="CAG2118907.1"/>
    <property type="molecule type" value="Genomic_DNA"/>
</dbReference>
<dbReference type="PANTHER" id="PTHR33964:SF1">
    <property type="entry name" value="RE45066P"/>
    <property type="match status" value="1"/>
</dbReference>
<proteinExistence type="predicted"/>
<dbReference type="PANTHER" id="PTHR33964">
    <property type="entry name" value="RE45066P-RELATED"/>
    <property type="match status" value="1"/>
</dbReference>
<organism evidence="1">
    <name type="scientific">Medioppia subpectinata</name>
    <dbReference type="NCBI Taxonomy" id="1979941"/>
    <lineage>
        <taxon>Eukaryota</taxon>
        <taxon>Metazoa</taxon>
        <taxon>Ecdysozoa</taxon>
        <taxon>Arthropoda</taxon>
        <taxon>Chelicerata</taxon>
        <taxon>Arachnida</taxon>
        <taxon>Acari</taxon>
        <taxon>Acariformes</taxon>
        <taxon>Sarcoptiformes</taxon>
        <taxon>Oribatida</taxon>
        <taxon>Brachypylina</taxon>
        <taxon>Oppioidea</taxon>
        <taxon>Oppiidae</taxon>
        <taxon>Medioppia</taxon>
    </lineage>
</organism>
<gene>
    <name evidence="1" type="ORF">OSB1V03_LOCUS18857</name>
</gene>
<evidence type="ECO:0000313" key="1">
    <source>
        <dbReference type="EMBL" id="CAD7641834.1"/>
    </source>
</evidence>